<dbReference type="InterPro" id="IPR020472">
    <property type="entry name" value="WD40_PAC1"/>
</dbReference>
<dbReference type="InterPro" id="IPR015943">
    <property type="entry name" value="WD40/YVTN_repeat-like_dom_sf"/>
</dbReference>
<dbReference type="GO" id="GO:0006406">
    <property type="term" value="P:mRNA export from nucleus"/>
    <property type="evidence" value="ECO:0007669"/>
    <property type="project" value="InterPro"/>
</dbReference>
<reference evidence="5" key="1">
    <citation type="journal article" date="2020" name="Stud. Mycol.">
        <title>101 Dothideomycetes genomes: a test case for predicting lifestyles and emergence of pathogens.</title>
        <authorList>
            <person name="Haridas S."/>
            <person name="Albert R."/>
            <person name="Binder M."/>
            <person name="Bloem J."/>
            <person name="Labutti K."/>
            <person name="Salamov A."/>
            <person name="Andreopoulos B."/>
            <person name="Baker S."/>
            <person name="Barry K."/>
            <person name="Bills G."/>
            <person name="Bluhm B."/>
            <person name="Cannon C."/>
            <person name="Castanera R."/>
            <person name="Culley D."/>
            <person name="Daum C."/>
            <person name="Ezra D."/>
            <person name="Gonzalez J."/>
            <person name="Henrissat B."/>
            <person name="Kuo A."/>
            <person name="Liang C."/>
            <person name="Lipzen A."/>
            <person name="Lutzoni F."/>
            <person name="Magnuson J."/>
            <person name="Mondo S."/>
            <person name="Nolan M."/>
            <person name="Ohm R."/>
            <person name="Pangilinan J."/>
            <person name="Park H.-J."/>
            <person name="Ramirez L."/>
            <person name="Alfaro M."/>
            <person name="Sun H."/>
            <person name="Tritt A."/>
            <person name="Yoshinaga Y."/>
            <person name="Zwiers L.-H."/>
            <person name="Turgeon B."/>
            <person name="Goodwin S."/>
            <person name="Spatafora J."/>
            <person name="Crous P."/>
            <person name="Grigoriev I."/>
        </authorList>
    </citation>
    <scope>NUCLEOTIDE SEQUENCE</scope>
    <source>
        <strain evidence="5">CBS 119925</strain>
    </source>
</reference>
<dbReference type="PRINTS" id="PR00320">
    <property type="entry name" value="GPROTEINBRPT"/>
</dbReference>
<dbReference type="PANTHER" id="PTHR22839">
    <property type="entry name" value="THO COMPLEX SUBUNIT 3 THO3"/>
    <property type="match status" value="1"/>
</dbReference>
<sequence>MAPSTRARPIGRANFSQIFSKLKTSTYTDNPRPSASVSSSHYIRTLSWNDAGTLIATGAHDRTLRIWNPDRPNVRNSTELKGLGGGVERVQFHPINENELASCTSDGLVKLWDVRTKASVGELKIAGSPFTLAWRPDGSELLVGTKDNTLVPISRETWTPIAEHKQEIQTNQCVFDWSGKYLYVTNGDGRFKILRYPSFETINGFTGHTSSCSAISLSPSGEYLAVGGGDSLVSQWDTTNWICIRTLDLLDGPVRSVDFSFDGSYITAGADDCKKLKIVHVVSGELVHTIEMSQPASQVAWHPFRYILAYSADKEGLKIVGAAN</sequence>
<proteinExistence type="inferred from homology"/>
<evidence type="ECO:0000256" key="4">
    <source>
        <dbReference type="PROSITE-ProRule" id="PRU00221"/>
    </source>
</evidence>
<feature type="repeat" description="WD" evidence="4">
    <location>
        <begin position="205"/>
        <end position="246"/>
    </location>
</feature>
<dbReference type="SMART" id="SM00320">
    <property type="entry name" value="WD40"/>
    <property type="match status" value="7"/>
</dbReference>
<dbReference type="InterPro" id="IPR001680">
    <property type="entry name" value="WD40_rpt"/>
</dbReference>
<dbReference type="InterPro" id="IPR036322">
    <property type="entry name" value="WD40_repeat_dom_sf"/>
</dbReference>
<dbReference type="AlphaFoldDB" id="A0A6A6VAG1"/>
<feature type="repeat" description="WD" evidence="4">
    <location>
        <begin position="80"/>
        <end position="122"/>
    </location>
</feature>
<evidence type="ECO:0000256" key="1">
    <source>
        <dbReference type="ARBA" id="ARBA00022574"/>
    </source>
</evidence>
<evidence type="ECO:0000256" key="3">
    <source>
        <dbReference type="ARBA" id="ARBA00046343"/>
    </source>
</evidence>
<dbReference type="InterPro" id="IPR019775">
    <property type="entry name" value="WD40_repeat_CS"/>
</dbReference>
<accession>A0A6A6VAG1</accession>
<dbReference type="PROSITE" id="PS00678">
    <property type="entry name" value="WD_REPEATS_1"/>
    <property type="match status" value="1"/>
</dbReference>
<dbReference type="Gene3D" id="2.130.10.10">
    <property type="entry name" value="YVTN repeat-like/Quinoprotein amine dehydrogenase"/>
    <property type="match status" value="2"/>
</dbReference>
<dbReference type="InterPro" id="IPR040132">
    <property type="entry name" value="Tex1/THOC3"/>
</dbReference>
<gene>
    <name evidence="5" type="ORF">M011DRAFT_468621</name>
</gene>
<organism evidence="5 6">
    <name type="scientific">Sporormia fimetaria CBS 119925</name>
    <dbReference type="NCBI Taxonomy" id="1340428"/>
    <lineage>
        <taxon>Eukaryota</taxon>
        <taxon>Fungi</taxon>
        <taxon>Dikarya</taxon>
        <taxon>Ascomycota</taxon>
        <taxon>Pezizomycotina</taxon>
        <taxon>Dothideomycetes</taxon>
        <taxon>Pleosporomycetidae</taxon>
        <taxon>Pleosporales</taxon>
        <taxon>Sporormiaceae</taxon>
        <taxon>Sporormia</taxon>
    </lineage>
</organism>
<name>A0A6A6VAG1_9PLEO</name>
<dbReference type="Proteomes" id="UP000799440">
    <property type="component" value="Unassembled WGS sequence"/>
</dbReference>
<dbReference type="SUPFAM" id="SSF50978">
    <property type="entry name" value="WD40 repeat-like"/>
    <property type="match status" value="1"/>
</dbReference>
<keyword evidence="1 4" id="KW-0853">WD repeat</keyword>
<evidence type="ECO:0000256" key="2">
    <source>
        <dbReference type="ARBA" id="ARBA00022737"/>
    </source>
</evidence>
<dbReference type="Pfam" id="PF00400">
    <property type="entry name" value="WD40"/>
    <property type="match status" value="4"/>
</dbReference>
<evidence type="ECO:0000313" key="5">
    <source>
        <dbReference type="EMBL" id="KAF2746520.1"/>
    </source>
</evidence>
<dbReference type="OrthoDB" id="340259at2759"/>
<keyword evidence="6" id="KW-1185">Reference proteome</keyword>
<feature type="repeat" description="WD" evidence="4">
    <location>
        <begin position="36"/>
        <end position="68"/>
    </location>
</feature>
<dbReference type="GO" id="GO:0000445">
    <property type="term" value="C:THO complex part of transcription export complex"/>
    <property type="evidence" value="ECO:0007669"/>
    <property type="project" value="TreeGrafter"/>
</dbReference>
<dbReference type="PANTHER" id="PTHR22839:SF0">
    <property type="entry name" value="THO COMPLEX SUBUNIT 3"/>
    <property type="match status" value="1"/>
</dbReference>
<comment type="similarity">
    <text evidence="3">Belongs to the THOC3 family.</text>
</comment>
<dbReference type="EMBL" id="MU006577">
    <property type="protein sequence ID" value="KAF2746520.1"/>
    <property type="molecule type" value="Genomic_DNA"/>
</dbReference>
<keyword evidence="2" id="KW-0677">Repeat</keyword>
<protein>
    <submittedName>
        <fullName evidence="5">WD40 repeat-like protein</fullName>
    </submittedName>
</protein>
<dbReference type="PROSITE" id="PS50294">
    <property type="entry name" value="WD_REPEATS_REGION"/>
    <property type="match status" value="2"/>
</dbReference>
<dbReference type="PROSITE" id="PS50082">
    <property type="entry name" value="WD_REPEATS_2"/>
    <property type="match status" value="3"/>
</dbReference>
<evidence type="ECO:0000313" key="6">
    <source>
        <dbReference type="Proteomes" id="UP000799440"/>
    </source>
</evidence>